<keyword evidence="3" id="KW-1185">Reference proteome</keyword>
<accession>A0AAV7LY12</accession>
<evidence type="ECO:0000313" key="2">
    <source>
        <dbReference type="EMBL" id="KAJ1096435.1"/>
    </source>
</evidence>
<sequence length="129" mass="14206">MELPASAHHRYCMWSSVKRYQRASLASRDIRYGGLHSWALLEAVTLVAICSGKYEGCEAAALRLNILYYLATSNKAHEDRRARNSRASSRPALLSVAPPPDVTTVLGCDVMRQPNIEEGPNSVPPGLVR</sequence>
<feature type="region of interest" description="Disordered" evidence="1">
    <location>
        <begin position="76"/>
        <end position="100"/>
    </location>
</feature>
<evidence type="ECO:0000256" key="1">
    <source>
        <dbReference type="SAM" id="MobiDB-lite"/>
    </source>
</evidence>
<gene>
    <name evidence="2" type="ORF">NDU88_001577</name>
</gene>
<comment type="caution">
    <text evidence="2">The sequence shown here is derived from an EMBL/GenBank/DDBJ whole genome shotgun (WGS) entry which is preliminary data.</text>
</comment>
<dbReference type="EMBL" id="JANPWB010000014">
    <property type="protein sequence ID" value="KAJ1096435.1"/>
    <property type="molecule type" value="Genomic_DNA"/>
</dbReference>
<name>A0AAV7LY12_PLEWA</name>
<protein>
    <submittedName>
        <fullName evidence="2">Uncharacterized protein</fullName>
    </submittedName>
</protein>
<evidence type="ECO:0000313" key="3">
    <source>
        <dbReference type="Proteomes" id="UP001066276"/>
    </source>
</evidence>
<organism evidence="2 3">
    <name type="scientific">Pleurodeles waltl</name>
    <name type="common">Iberian ribbed newt</name>
    <dbReference type="NCBI Taxonomy" id="8319"/>
    <lineage>
        <taxon>Eukaryota</taxon>
        <taxon>Metazoa</taxon>
        <taxon>Chordata</taxon>
        <taxon>Craniata</taxon>
        <taxon>Vertebrata</taxon>
        <taxon>Euteleostomi</taxon>
        <taxon>Amphibia</taxon>
        <taxon>Batrachia</taxon>
        <taxon>Caudata</taxon>
        <taxon>Salamandroidea</taxon>
        <taxon>Salamandridae</taxon>
        <taxon>Pleurodelinae</taxon>
        <taxon>Pleurodeles</taxon>
    </lineage>
</organism>
<proteinExistence type="predicted"/>
<feature type="compositionally biased region" description="Low complexity" evidence="1">
    <location>
        <begin position="85"/>
        <end position="96"/>
    </location>
</feature>
<reference evidence="2" key="1">
    <citation type="journal article" date="2022" name="bioRxiv">
        <title>Sequencing and chromosome-scale assembly of the giantPleurodeles waltlgenome.</title>
        <authorList>
            <person name="Brown T."/>
            <person name="Elewa A."/>
            <person name="Iarovenko S."/>
            <person name="Subramanian E."/>
            <person name="Araus A.J."/>
            <person name="Petzold A."/>
            <person name="Susuki M."/>
            <person name="Suzuki K.-i.T."/>
            <person name="Hayashi T."/>
            <person name="Toyoda A."/>
            <person name="Oliveira C."/>
            <person name="Osipova E."/>
            <person name="Leigh N.D."/>
            <person name="Simon A."/>
            <person name="Yun M.H."/>
        </authorList>
    </citation>
    <scope>NUCLEOTIDE SEQUENCE</scope>
    <source>
        <strain evidence="2">20211129_DDA</strain>
        <tissue evidence="2">Liver</tissue>
    </source>
</reference>
<dbReference type="Proteomes" id="UP001066276">
    <property type="component" value="Chromosome 10"/>
</dbReference>
<dbReference type="AlphaFoldDB" id="A0AAV7LY12"/>